<dbReference type="Gene3D" id="1.20.5.170">
    <property type="match status" value="1"/>
</dbReference>
<dbReference type="AlphaFoldDB" id="T1IJ14"/>
<feature type="region of interest" description="Disordered" evidence="1">
    <location>
        <begin position="95"/>
        <end position="154"/>
    </location>
</feature>
<evidence type="ECO:0000313" key="3">
    <source>
        <dbReference type="EnsemblMetazoa" id="SMAR000869-PA"/>
    </source>
</evidence>
<dbReference type="HOGENOM" id="CLU_1449435_0_0_1"/>
<dbReference type="EMBL" id="JH430221">
    <property type="status" value="NOT_ANNOTATED_CDS"/>
    <property type="molecule type" value="Genomic_DNA"/>
</dbReference>
<dbReference type="CDD" id="cd14693">
    <property type="entry name" value="bZIP_CEBP"/>
    <property type="match status" value="1"/>
</dbReference>
<dbReference type="GO" id="GO:0006351">
    <property type="term" value="P:DNA-templated transcription"/>
    <property type="evidence" value="ECO:0007669"/>
    <property type="project" value="InterPro"/>
</dbReference>
<evidence type="ECO:0000256" key="1">
    <source>
        <dbReference type="SAM" id="MobiDB-lite"/>
    </source>
</evidence>
<keyword evidence="4" id="KW-1185">Reference proteome</keyword>
<dbReference type="Proteomes" id="UP000014500">
    <property type="component" value="Unassembled WGS sequence"/>
</dbReference>
<dbReference type="InterPro" id="IPR046347">
    <property type="entry name" value="bZIP_sf"/>
</dbReference>
<name>T1IJ14_STRMM</name>
<dbReference type="STRING" id="126957.T1IJ14"/>
<feature type="compositionally biased region" description="Polar residues" evidence="1">
    <location>
        <begin position="54"/>
        <end position="77"/>
    </location>
</feature>
<dbReference type="PANTHER" id="PTHR23334">
    <property type="entry name" value="CCAAT/ENHANCER BINDING PROTEIN"/>
    <property type="match status" value="1"/>
</dbReference>
<dbReference type="SUPFAM" id="SSF57959">
    <property type="entry name" value="Leucine zipper domain"/>
    <property type="match status" value="1"/>
</dbReference>
<dbReference type="PROSITE" id="PS50217">
    <property type="entry name" value="BZIP"/>
    <property type="match status" value="1"/>
</dbReference>
<feature type="compositionally biased region" description="Polar residues" evidence="1">
    <location>
        <begin position="14"/>
        <end position="41"/>
    </location>
</feature>
<protein>
    <recommendedName>
        <fullName evidence="2">BZIP domain-containing protein</fullName>
    </recommendedName>
</protein>
<feature type="compositionally biased region" description="Basic and acidic residues" evidence="1">
    <location>
        <begin position="135"/>
        <end position="154"/>
    </location>
</feature>
<accession>T1IJ14</accession>
<dbReference type="GO" id="GO:0000978">
    <property type="term" value="F:RNA polymerase II cis-regulatory region sequence-specific DNA binding"/>
    <property type="evidence" value="ECO:0007669"/>
    <property type="project" value="TreeGrafter"/>
</dbReference>
<dbReference type="EnsemblMetazoa" id="SMAR000869-RA">
    <property type="protein sequence ID" value="SMAR000869-PA"/>
    <property type="gene ID" value="SMAR000869"/>
</dbReference>
<feature type="compositionally biased region" description="Basic and acidic residues" evidence="1">
    <location>
        <begin position="109"/>
        <end position="120"/>
    </location>
</feature>
<dbReference type="InterPro" id="IPR031106">
    <property type="entry name" value="C/EBP"/>
</dbReference>
<reference evidence="4" key="1">
    <citation type="submission" date="2011-05" db="EMBL/GenBank/DDBJ databases">
        <authorList>
            <person name="Richards S.R."/>
            <person name="Qu J."/>
            <person name="Jiang H."/>
            <person name="Jhangiani S.N."/>
            <person name="Agravi P."/>
            <person name="Goodspeed R."/>
            <person name="Gross S."/>
            <person name="Mandapat C."/>
            <person name="Jackson L."/>
            <person name="Mathew T."/>
            <person name="Pu L."/>
            <person name="Thornton R."/>
            <person name="Saada N."/>
            <person name="Wilczek-Boney K.B."/>
            <person name="Lee S."/>
            <person name="Kovar C."/>
            <person name="Wu Y."/>
            <person name="Scherer S.E."/>
            <person name="Worley K.C."/>
            <person name="Muzny D.M."/>
            <person name="Gibbs R."/>
        </authorList>
    </citation>
    <scope>NUCLEOTIDE SEQUENCE</scope>
    <source>
        <strain evidence="4">Brora</strain>
    </source>
</reference>
<dbReference type="PhylomeDB" id="T1IJ14"/>
<dbReference type="eggNOG" id="KOG3119">
    <property type="taxonomic scope" value="Eukaryota"/>
</dbReference>
<proteinExistence type="predicted"/>
<sequence>MPQPVHSHAANFGSEGSSLTPISIKQEPIQTGQFTNCSRSGISGLPPPPRGQVPRTQTGVVSTSPAYSVSSCNYQSSATSPAVSDLLKSVADETRKASSLSKSFKHSKKSVDKSSDEYRRRRERNNIAVRKSREKAKQRSKDTESKVKDLQRENDRLQKKSVSKYYFYYKMDVRNSINCIYFYILIK</sequence>
<dbReference type="InterPro" id="IPR004827">
    <property type="entry name" value="bZIP"/>
</dbReference>
<feature type="region of interest" description="Disordered" evidence="1">
    <location>
        <begin position="1"/>
        <end position="77"/>
    </location>
</feature>
<feature type="domain" description="BZIP" evidence="2">
    <location>
        <begin position="115"/>
        <end position="160"/>
    </location>
</feature>
<organism evidence="3 4">
    <name type="scientific">Strigamia maritima</name>
    <name type="common">European centipede</name>
    <name type="synonym">Geophilus maritimus</name>
    <dbReference type="NCBI Taxonomy" id="126957"/>
    <lineage>
        <taxon>Eukaryota</taxon>
        <taxon>Metazoa</taxon>
        <taxon>Ecdysozoa</taxon>
        <taxon>Arthropoda</taxon>
        <taxon>Myriapoda</taxon>
        <taxon>Chilopoda</taxon>
        <taxon>Pleurostigmophora</taxon>
        <taxon>Geophilomorpha</taxon>
        <taxon>Linotaeniidae</taxon>
        <taxon>Strigamia</taxon>
    </lineage>
</organism>
<dbReference type="Pfam" id="PF07716">
    <property type="entry name" value="bZIP_2"/>
    <property type="match status" value="1"/>
</dbReference>
<dbReference type="GO" id="GO:0000981">
    <property type="term" value="F:DNA-binding transcription factor activity, RNA polymerase II-specific"/>
    <property type="evidence" value="ECO:0007669"/>
    <property type="project" value="TreeGrafter"/>
</dbReference>
<dbReference type="SMART" id="SM00338">
    <property type="entry name" value="BRLZ"/>
    <property type="match status" value="1"/>
</dbReference>
<evidence type="ECO:0000259" key="2">
    <source>
        <dbReference type="PROSITE" id="PS50217"/>
    </source>
</evidence>
<reference evidence="3" key="2">
    <citation type="submission" date="2015-02" db="UniProtKB">
        <authorList>
            <consortium name="EnsemblMetazoa"/>
        </authorList>
    </citation>
    <scope>IDENTIFICATION</scope>
</reference>
<evidence type="ECO:0000313" key="4">
    <source>
        <dbReference type="Proteomes" id="UP000014500"/>
    </source>
</evidence>
<dbReference type="PANTHER" id="PTHR23334:SF20">
    <property type="entry name" value="BASIC LEUCINE ZIPPER 24"/>
    <property type="match status" value="1"/>
</dbReference>